<feature type="compositionally biased region" description="Basic and acidic residues" evidence="11">
    <location>
        <begin position="158"/>
        <end position="168"/>
    </location>
</feature>
<dbReference type="PROSITE" id="PS00379">
    <property type="entry name" value="CDP_ALCOHOL_P_TRANSF"/>
    <property type="match status" value="1"/>
</dbReference>
<feature type="region of interest" description="Disordered" evidence="11">
    <location>
        <begin position="82"/>
        <end position="116"/>
    </location>
</feature>
<keyword evidence="14" id="KW-1185">Reference proteome</keyword>
<dbReference type="PANTHER" id="PTHR14269:SF60">
    <property type="entry name" value="CARDIOLIPIN SYNTHASE (CMP-FORMING)"/>
    <property type="match status" value="1"/>
</dbReference>
<dbReference type="GO" id="GO:0016020">
    <property type="term" value="C:membrane"/>
    <property type="evidence" value="ECO:0007669"/>
    <property type="project" value="UniProtKB-SubCell"/>
</dbReference>
<feature type="region of interest" description="Disordered" evidence="11">
    <location>
        <begin position="1"/>
        <end position="23"/>
    </location>
</feature>
<keyword evidence="2" id="KW-0444">Lipid biosynthesis</keyword>
<dbReference type="EMBL" id="JAFIMR010000017">
    <property type="protein sequence ID" value="KAI1868284.1"/>
    <property type="molecule type" value="Genomic_DNA"/>
</dbReference>
<evidence type="ECO:0000256" key="11">
    <source>
        <dbReference type="SAM" id="MobiDB-lite"/>
    </source>
</evidence>
<dbReference type="GO" id="GO:0005739">
    <property type="term" value="C:mitochondrion"/>
    <property type="evidence" value="ECO:0007669"/>
    <property type="project" value="TreeGrafter"/>
</dbReference>
<keyword evidence="9" id="KW-1208">Phospholipid metabolism</keyword>
<dbReference type="GO" id="GO:0043337">
    <property type="term" value="F:cardiolipin synthase (CMP-forming)"/>
    <property type="evidence" value="ECO:0007669"/>
    <property type="project" value="TreeGrafter"/>
</dbReference>
<evidence type="ECO:0000313" key="14">
    <source>
        <dbReference type="Proteomes" id="UP000829685"/>
    </source>
</evidence>
<feature type="transmembrane region" description="Helical" evidence="12">
    <location>
        <begin position="391"/>
        <end position="409"/>
    </location>
</feature>
<dbReference type="InterPro" id="IPR043130">
    <property type="entry name" value="CDP-OH_PTrfase_TM_dom"/>
</dbReference>
<dbReference type="InterPro" id="IPR048254">
    <property type="entry name" value="CDP_ALCOHOL_P_TRANSF_CS"/>
</dbReference>
<evidence type="ECO:0000256" key="4">
    <source>
        <dbReference type="ARBA" id="ARBA00022692"/>
    </source>
</evidence>
<evidence type="ECO:0000256" key="2">
    <source>
        <dbReference type="ARBA" id="ARBA00022516"/>
    </source>
</evidence>
<evidence type="ECO:0000256" key="12">
    <source>
        <dbReference type="SAM" id="Phobius"/>
    </source>
</evidence>
<sequence>MTSRALRHGAWAARGPCAGGAGNSSSSSSSSLLILPSLNFGPPPLTQRSAAVPVTVRQKASPFQRQAWRSLQSACLSGKWHRDQGRGQAVSGTAASIPSPWGQGHQRHDGSAASASGASRLMRNYPNLLAKKEHGGISTGNVLPSLRRCFSFKARHLTREGKEGREQPSGDVPATPTSAARAIRKVLPKSLGALTPHENIYTVPNLLTFSRLIAAPFIGYAILHDAHAWALGLFVYAGVTDLLDGWIARRWNLQTVVGSVVDPMADKALMTILTVCLATKGLLPVKIDFPSLDEMAFLTPKYPCWVNIAANPAHSSAPKANPETFRLETPPRVRMFWLAVIILGRDVGLAIAAIYYRWISLPPPKTFTRYWDFSLPSAEVRPTTISKYNTFLQLALVGSTVVAPLVTGIEVGPALVGLQYIVATTTIWSGLSYVFSKDAVKILSDAKDKEQSKDEEEPKKP</sequence>
<proteinExistence type="inferred from homology"/>
<keyword evidence="3 10" id="KW-0808">Transferase</keyword>
<accession>A0A9Q0ALC2</accession>
<protein>
    <recommendedName>
        <fullName evidence="15">Cardiolipin synthase</fullName>
    </recommendedName>
</protein>
<gene>
    <name evidence="13" type="ORF">JX265_007107</name>
</gene>
<comment type="subcellular location">
    <subcellularLocation>
        <location evidence="1">Membrane</location>
        <topology evidence="1">Multi-pass membrane protein</topology>
    </subcellularLocation>
</comment>
<comment type="similarity">
    <text evidence="10">Belongs to the CDP-alcohol phosphatidyltransferase class-I family.</text>
</comment>
<evidence type="ECO:0000256" key="1">
    <source>
        <dbReference type="ARBA" id="ARBA00004141"/>
    </source>
</evidence>
<feature type="transmembrane region" description="Helical" evidence="12">
    <location>
        <begin position="415"/>
        <end position="435"/>
    </location>
</feature>
<name>A0A9Q0ALC2_9PEZI</name>
<evidence type="ECO:0000313" key="13">
    <source>
        <dbReference type="EMBL" id="KAI1868284.1"/>
    </source>
</evidence>
<keyword evidence="8" id="KW-0594">Phospholipid biosynthesis</keyword>
<dbReference type="PANTHER" id="PTHR14269">
    <property type="entry name" value="CDP-DIACYLGLYCEROL--GLYCEROL-3-PHOSPHATE 3-PHOSPHATIDYLTRANSFERASE-RELATED"/>
    <property type="match status" value="1"/>
</dbReference>
<dbReference type="InterPro" id="IPR050324">
    <property type="entry name" value="CDP-alcohol_PTase-I"/>
</dbReference>
<dbReference type="AlphaFoldDB" id="A0A9Q0ALC2"/>
<dbReference type="Pfam" id="PF01066">
    <property type="entry name" value="CDP-OH_P_transf"/>
    <property type="match status" value="1"/>
</dbReference>
<dbReference type="Proteomes" id="UP000829685">
    <property type="component" value="Unassembled WGS sequence"/>
</dbReference>
<dbReference type="GO" id="GO:0032049">
    <property type="term" value="P:cardiolipin biosynthetic process"/>
    <property type="evidence" value="ECO:0007669"/>
    <property type="project" value="TreeGrafter"/>
</dbReference>
<comment type="caution">
    <text evidence="13">The sequence shown here is derived from an EMBL/GenBank/DDBJ whole genome shotgun (WGS) entry which is preliminary data.</text>
</comment>
<evidence type="ECO:0000256" key="8">
    <source>
        <dbReference type="ARBA" id="ARBA00023209"/>
    </source>
</evidence>
<dbReference type="Gene3D" id="1.20.120.1760">
    <property type="match status" value="1"/>
</dbReference>
<keyword evidence="4 12" id="KW-0812">Transmembrane</keyword>
<evidence type="ECO:0008006" key="15">
    <source>
        <dbReference type="Google" id="ProtNLM"/>
    </source>
</evidence>
<evidence type="ECO:0000256" key="7">
    <source>
        <dbReference type="ARBA" id="ARBA00023136"/>
    </source>
</evidence>
<reference evidence="13" key="1">
    <citation type="submission" date="2021-03" db="EMBL/GenBank/DDBJ databases">
        <title>Revisited historic fungal species revealed as producer of novel bioactive compounds through whole genome sequencing and comparative genomics.</title>
        <authorList>
            <person name="Vignolle G.A."/>
            <person name="Hochenegger N."/>
            <person name="Mach R.L."/>
            <person name="Mach-Aigner A.R."/>
            <person name="Javad Rahimi M."/>
            <person name="Salim K.A."/>
            <person name="Chan C.M."/>
            <person name="Lim L.B.L."/>
            <person name="Cai F."/>
            <person name="Druzhinina I.S."/>
            <person name="U'Ren J.M."/>
            <person name="Derntl C."/>
        </authorList>
    </citation>
    <scope>NUCLEOTIDE SEQUENCE</scope>
    <source>
        <strain evidence="13">TUCIM 5799</strain>
    </source>
</reference>
<dbReference type="InterPro" id="IPR000462">
    <property type="entry name" value="CDP-OH_P_trans"/>
</dbReference>
<evidence type="ECO:0000256" key="9">
    <source>
        <dbReference type="ARBA" id="ARBA00023264"/>
    </source>
</evidence>
<evidence type="ECO:0000256" key="6">
    <source>
        <dbReference type="ARBA" id="ARBA00023098"/>
    </source>
</evidence>
<keyword evidence="7 12" id="KW-0472">Membrane</keyword>
<organism evidence="13 14">
    <name type="scientific">Neoarthrinium moseri</name>
    <dbReference type="NCBI Taxonomy" id="1658444"/>
    <lineage>
        <taxon>Eukaryota</taxon>
        <taxon>Fungi</taxon>
        <taxon>Dikarya</taxon>
        <taxon>Ascomycota</taxon>
        <taxon>Pezizomycotina</taxon>
        <taxon>Sordariomycetes</taxon>
        <taxon>Xylariomycetidae</taxon>
        <taxon>Amphisphaeriales</taxon>
        <taxon>Apiosporaceae</taxon>
        <taxon>Neoarthrinium</taxon>
    </lineage>
</organism>
<evidence type="ECO:0000256" key="5">
    <source>
        <dbReference type="ARBA" id="ARBA00022989"/>
    </source>
</evidence>
<feature type="transmembrane region" description="Helical" evidence="12">
    <location>
        <begin position="335"/>
        <end position="356"/>
    </location>
</feature>
<evidence type="ECO:0000256" key="10">
    <source>
        <dbReference type="RuleBase" id="RU003750"/>
    </source>
</evidence>
<feature type="region of interest" description="Disordered" evidence="11">
    <location>
        <begin position="158"/>
        <end position="177"/>
    </location>
</feature>
<evidence type="ECO:0000256" key="3">
    <source>
        <dbReference type="ARBA" id="ARBA00022679"/>
    </source>
</evidence>
<keyword evidence="6" id="KW-0443">Lipid metabolism</keyword>
<keyword evidence="5 12" id="KW-1133">Transmembrane helix</keyword>